<dbReference type="EMBL" id="JBHTMM010000041">
    <property type="protein sequence ID" value="MFD1309747.1"/>
    <property type="molecule type" value="Genomic_DNA"/>
</dbReference>
<proteinExistence type="predicted"/>
<keyword evidence="3" id="KW-1185">Reference proteome</keyword>
<accession>A0ABW3XJS3</accession>
<protein>
    <recommendedName>
        <fullName evidence="4">Terminase small subunit</fullName>
    </recommendedName>
</protein>
<sequence length="206" mass="23229">MPNPDGSPYNPADALRNTSNGRFQRKPDTVERDAKAARLRSQGRTYQQIADELHFAHKREAQASVERAMKEVIREPAEAVLAFELERLDAELGRLDDLEKRVQAVLDARHITVSNGRVIIHPDNGQPMEDDGPVLQAVDRLIKIEDARRRNGERRAKLTGIEAAVKLDTTVHEVTQQDLELQEMLREAKARTRVEEQEIREGGTGG</sequence>
<dbReference type="RefSeq" id="WP_381329119.1">
    <property type="nucleotide sequence ID" value="NZ_JBHTMM010000041.1"/>
</dbReference>
<dbReference type="Proteomes" id="UP001597058">
    <property type="component" value="Unassembled WGS sequence"/>
</dbReference>
<feature type="compositionally biased region" description="Basic and acidic residues" evidence="1">
    <location>
        <begin position="25"/>
        <end position="36"/>
    </location>
</feature>
<evidence type="ECO:0000313" key="2">
    <source>
        <dbReference type="EMBL" id="MFD1309747.1"/>
    </source>
</evidence>
<gene>
    <name evidence="2" type="ORF">ACFQ5X_28295</name>
</gene>
<comment type="caution">
    <text evidence="2">The sequence shown here is derived from an EMBL/GenBank/DDBJ whole genome shotgun (WGS) entry which is preliminary data.</text>
</comment>
<reference evidence="3" key="1">
    <citation type="journal article" date="2019" name="Int. J. Syst. Evol. Microbiol.">
        <title>The Global Catalogue of Microorganisms (GCM) 10K type strain sequencing project: providing services to taxonomists for standard genome sequencing and annotation.</title>
        <authorList>
            <consortium name="The Broad Institute Genomics Platform"/>
            <consortium name="The Broad Institute Genome Sequencing Center for Infectious Disease"/>
            <person name="Wu L."/>
            <person name="Ma J."/>
        </authorList>
    </citation>
    <scope>NUCLEOTIDE SEQUENCE [LARGE SCALE GENOMIC DNA]</scope>
    <source>
        <strain evidence="3">CGMCC 4.7020</strain>
    </source>
</reference>
<organism evidence="2 3">
    <name type="scientific">Streptomyces kaempferi</name>
    <dbReference type="NCBI Taxonomy" id="333725"/>
    <lineage>
        <taxon>Bacteria</taxon>
        <taxon>Bacillati</taxon>
        <taxon>Actinomycetota</taxon>
        <taxon>Actinomycetes</taxon>
        <taxon>Kitasatosporales</taxon>
        <taxon>Streptomycetaceae</taxon>
        <taxon>Streptomyces</taxon>
    </lineage>
</organism>
<evidence type="ECO:0008006" key="4">
    <source>
        <dbReference type="Google" id="ProtNLM"/>
    </source>
</evidence>
<evidence type="ECO:0000313" key="3">
    <source>
        <dbReference type="Proteomes" id="UP001597058"/>
    </source>
</evidence>
<feature type="region of interest" description="Disordered" evidence="1">
    <location>
        <begin position="1"/>
        <end position="39"/>
    </location>
</feature>
<name>A0ABW3XJS3_9ACTN</name>
<evidence type="ECO:0000256" key="1">
    <source>
        <dbReference type="SAM" id="MobiDB-lite"/>
    </source>
</evidence>